<sequence length="679" mass="76744">MSDDSQDQLDFDEEPEENSTELVSAEAEEKAGNAKAPLATSYQNWFLEYASYVILDRAVPALLDGLKPVQRRIMHSLRELDDGRYNKVANVVGHSMRYHPHGDASIYSAMVGMGQRNLLIDTQGNWGNTLTGDGAAAARYIEARLSPFAREVVFNPKTTKWQQSYDGRNKEPINLPVKFPLLLAEGCEGIAVGLACKILPHNFNEIIDAAVYYLNGDDFELYPDFETGGIADFSNYNDGLRGGRVLVRAVFEKLSKYQIAIREIPFGCTTGSLIDSILSANSKGKIKIKKIEDNTSDKAEIIITLPPGSEIDATIDALYLFTDCQVSVAPNACIIQDDTPHFIGVSEILRRSADSVKALLKRELEIKLAELEEKWHFDSLERIFIEERIYRRIEECETWDAVISEIHAGLDPFKPQLKREVTDEDVTRLTEIRIKRISKFNSFKADEEIKKTEKEMRATKRNLKSLTKFATAYFESLKEKYGKGRERRTRIDSFETIKAAEVALPTQKLYVNREDGFMGFSLKKDELLCEASQFDELIAFCSDGTFRVSRAADKVFMGKDIIHIDLWKKGDEETIYDMVYRDGARGASYVKRFIVNAVTRDKVYDLTRGAKGSKVHYLKANPDGKTRPIKVRLTPSCSARVKEFDFDLGELTVKGRGSKGNVLTKYAIKTARPFFNTEL</sequence>
<dbReference type="GO" id="GO:0003918">
    <property type="term" value="F:DNA topoisomerase type II (double strand cut, ATP-hydrolyzing) activity"/>
    <property type="evidence" value="ECO:0007669"/>
    <property type="project" value="UniProtKB-EC"/>
</dbReference>
<feature type="region of interest" description="Disordered" evidence="8">
    <location>
        <begin position="1"/>
        <end position="29"/>
    </location>
</feature>
<dbReference type="GO" id="GO:0005737">
    <property type="term" value="C:cytoplasm"/>
    <property type="evidence" value="ECO:0007669"/>
    <property type="project" value="TreeGrafter"/>
</dbReference>
<name>A0A7X1E9X2_9BACT</name>
<reference evidence="10 11" key="1">
    <citation type="submission" date="2020-07" db="EMBL/GenBank/DDBJ databases">
        <authorList>
            <person name="Feng X."/>
        </authorList>
    </citation>
    <scope>NUCLEOTIDE SEQUENCE [LARGE SCALE GENOMIC DNA]</scope>
    <source>
        <strain evidence="10 11">JCM23202</strain>
    </source>
</reference>
<comment type="caution">
    <text evidence="10">The sequence shown here is derived from an EMBL/GenBank/DDBJ whole genome shotgun (WGS) entry which is preliminary data.</text>
</comment>
<proteinExistence type="inferred from homology"/>
<dbReference type="SMART" id="SM00434">
    <property type="entry name" value="TOP4c"/>
    <property type="match status" value="1"/>
</dbReference>
<evidence type="ECO:0000256" key="2">
    <source>
        <dbReference type="ARBA" id="ARBA00008263"/>
    </source>
</evidence>
<dbReference type="InterPro" id="IPR002205">
    <property type="entry name" value="Topo_IIA_dom_A"/>
</dbReference>
<dbReference type="RefSeq" id="WP_185661510.1">
    <property type="nucleotide sequence ID" value="NZ_CAWPOO010000013.1"/>
</dbReference>
<dbReference type="GO" id="GO:0006265">
    <property type="term" value="P:DNA topological change"/>
    <property type="evidence" value="ECO:0007669"/>
    <property type="project" value="UniProtKB-UniRule"/>
</dbReference>
<dbReference type="PROSITE" id="PS52040">
    <property type="entry name" value="TOPO_IIA"/>
    <property type="match status" value="1"/>
</dbReference>
<comment type="catalytic activity">
    <reaction evidence="1 6">
        <text>ATP-dependent breakage, passage and rejoining of double-stranded DNA.</text>
        <dbReference type="EC" id="5.6.2.2"/>
    </reaction>
</comment>
<dbReference type="InterPro" id="IPR013758">
    <property type="entry name" value="Topo_IIA_A/C_ab"/>
</dbReference>
<keyword evidence="5 6" id="KW-0413">Isomerase</keyword>
<evidence type="ECO:0000259" key="9">
    <source>
        <dbReference type="PROSITE" id="PS52040"/>
    </source>
</evidence>
<evidence type="ECO:0000256" key="5">
    <source>
        <dbReference type="ARBA" id="ARBA00023235"/>
    </source>
</evidence>
<dbReference type="PANTHER" id="PTHR43493">
    <property type="entry name" value="DNA GYRASE/TOPOISOMERASE SUBUNIT A"/>
    <property type="match status" value="1"/>
</dbReference>
<feature type="compositionally biased region" description="Acidic residues" evidence="8">
    <location>
        <begin position="1"/>
        <end position="19"/>
    </location>
</feature>
<dbReference type="GO" id="GO:0005524">
    <property type="term" value="F:ATP binding"/>
    <property type="evidence" value="ECO:0007669"/>
    <property type="project" value="InterPro"/>
</dbReference>
<protein>
    <submittedName>
        <fullName evidence="10">DNA gyrase/topoisomerase IV subunit A</fullName>
    </submittedName>
</protein>
<evidence type="ECO:0000256" key="7">
    <source>
        <dbReference type="SAM" id="Coils"/>
    </source>
</evidence>
<keyword evidence="7" id="KW-0175">Coiled coil</keyword>
<dbReference type="InterPro" id="IPR050220">
    <property type="entry name" value="Type_II_DNA_Topoisomerases"/>
</dbReference>
<feature type="coiled-coil region" evidence="7">
    <location>
        <begin position="442"/>
        <end position="469"/>
    </location>
</feature>
<dbReference type="Gene3D" id="3.90.199.10">
    <property type="entry name" value="Topoisomerase II, domain 5"/>
    <property type="match status" value="1"/>
</dbReference>
<feature type="domain" description="Topo IIA-type catalytic" evidence="9">
    <location>
        <begin position="59"/>
        <end position="477"/>
    </location>
</feature>
<dbReference type="NCBIfam" id="NF007209">
    <property type="entry name" value="PRK09631.1"/>
    <property type="match status" value="1"/>
</dbReference>
<accession>A0A7X1E9X2</accession>
<feature type="active site" description="O-(5'-phospho-DNA)-tyrosine intermediate" evidence="6">
    <location>
        <position position="140"/>
    </location>
</feature>
<evidence type="ECO:0000256" key="8">
    <source>
        <dbReference type="SAM" id="MobiDB-lite"/>
    </source>
</evidence>
<evidence type="ECO:0000313" key="10">
    <source>
        <dbReference type="EMBL" id="MBC2607638.1"/>
    </source>
</evidence>
<dbReference type="InterPro" id="IPR013757">
    <property type="entry name" value="Topo_IIA_A_a_sf"/>
</dbReference>
<evidence type="ECO:0000256" key="4">
    <source>
        <dbReference type="ARBA" id="ARBA00023125"/>
    </source>
</evidence>
<dbReference type="Gene3D" id="1.10.268.10">
    <property type="entry name" value="Topoisomerase, domain 3"/>
    <property type="match status" value="1"/>
</dbReference>
<keyword evidence="4 6" id="KW-0238">DNA-binding</keyword>
<evidence type="ECO:0000313" key="11">
    <source>
        <dbReference type="Proteomes" id="UP000526501"/>
    </source>
</evidence>
<keyword evidence="3 6" id="KW-0799">Topoisomerase</keyword>
<gene>
    <name evidence="10" type="ORF">H5P27_16415</name>
</gene>
<dbReference type="SUPFAM" id="SSF56719">
    <property type="entry name" value="Type II DNA topoisomerase"/>
    <property type="match status" value="1"/>
</dbReference>
<dbReference type="AlphaFoldDB" id="A0A7X1E9X2"/>
<dbReference type="NCBIfam" id="NF009397">
    <property type="entry name" value="PRK12758.1"/>
    <property type="match status" value="1"/>
</dbReference>
<keyword evidence="11" id="KW-1185">Reference proteome</keyword>
<comment type="similarity">
    <text evidence="2">Belongs to the type II topoisomerase GyrA/ParC subunit family.</text>
</comment>
<dbReference type="PANTHER" id="PTHR43493:SF5">
    <property type="entry name" value="DNA GYRASE SUBUNIT A, CHLOROPLASTIC_MITOCHONDRIAL"/>
    <property type="match status" value="1"/>
</dbReference>
<dbReference type="Pfam" id="PF00521">
    <property type="entry name" value="DNA_topoisoIV"/>
    <property type="match status" value="1"/>
</dbReference>
<dbReference type="InterPro" id="IPR013760">
    <property type="entry name" value="Topo_IIA-like_dom_sf"/>
</dbReference>
<dbReference type="Gene3D" id="3.30.1360.40">
    <property type="match status" value="1"/>
</dbReference>
<dbReference type="EMBL" id="JACHVC010000013">
    <property type="protein sequence ID" value="MBC2607638.1"/>
    <property type="molecule type" value="Genomic_DNA"/>
</dbReference>
<dbReference type="GO" id="GO:0003677">
    <property type="term" value="F:DNA binding"/>
    <property type="evidence" value="ECO:0007669"/>
    <property type="project" value="UniProtKB-UniRule"/>
</dbReference>
<evidence type="ECO:0000256" key="6">
    <source>
        <dbReference type="PROSITE-ProRule" id="PRU01384"/>
    </source>
</evidence>
<organism evidence="10 11">
    <name type="scientific">Pelagicoccus albus</name>
    <dbReference type="NCBI Taxonomy" id="415222"/>
    <lineage>
        <taxon>Bacteria</taxon>
        <taxon>Pseudomonadati</taxon>
        <taxon>Verrucomicrobiota</taxon>
        <taxon>Opitutia</taxon>
        <taxon>Puniceicoccales</taxon>
        <taxon>Pelagicoccaceae</taxon>
        <taxon>Pelagicoccus</taxon>
    </lineage>
</organism>
<dbReference type="Proteomes" id="UP000526501">
    <property type="component" value="Unassembled WGS sequence"/>
</dbReference>
<dbReference type="GO" id="GO:0009330">
    <property type="term" value="C:DNA topoisomerase type II (double strand cut, ATP-hydrolyzing) complex"/>
    <property type="evidence" value="ECO:0007669"/>
    <property type="project" value="TreeGrafter"/>
</dbReference>
<evidence type="ECO:0000256" key="3">
    <source>
        <dbReference type="ARBA" id="ARBA00023029"/>
    </source>
</evidence>
<evidence type="ECO:0000256" key="1">
    <source>
        <dbReference type="ARBA" id="ARBA00000185"/>
    </source>
</evidence>